<protein>
    <recommendedName>
        <fullName evidence="3">Fibronectin-binding protein</fullName>
    </recommendedName>
</protein>
<evidence type="ECO:0008006" key="3">
    <source>
        <dbReference type="Google" id="ProtNLM"/>
    </source>
</evidence>
<gene>
    <name evidence="1" type="ORF">PFY00_17625</name>
</gene>
<dbReference type="EMBL" id="JAQIOY010000010">
    <property type="protein sequence ID" value="MDA7426558.1"/>
    <property type="molecule type" value="Genomic_DNA"/>
</dbReference>
<comment type="caution">
    <text evidence="1">The sequence shown here is derived from an EMBL/GenBank/DDBJ whole genome shotgun (WGS) entry which is preliminary data.</text>
</comment>
<proteinExistence type="predicted"/>
<accession>A0ABT4XX98</accession>
<name>A0ABT4XX98_9RHOB</name>
<sequence>MSFHRVIPFCAFVMASPAFGETDLSGLYAVEGRNPDGSAYSGALSLTHAGDTIAAHWTVGADSYRGSGTLENRIVTVDWGSTYPVIYVVMPDGSLHGTWDNGRALEKASPRN</sequence>
<organism evidence="1 2">
    <name type="scientific">Thalassococcus lentus</name>
    <dbReference type="NCBI Taxonomy" id="1210524"/>
    <lineage>
        <taxon>Bacteria</taxon>
        <taxon>Pseudomonadati</taxon>
        <taxon>Pseudomonadota</taxon>
        <taxon>Alphaproteobacteria</taxon>
        <taxon>Rhodobacterales</taxon>
        <taxon>Roseobacteraceae</taxon>
        <taxon>Thalassococcus</taxon>
    </lineage>
</organism>
<evidence type="ECO:0000313" key="2">
    <source>
        <dbReference type="Proteomes" id="UP001210720"/>
    </source>
</evidence>
<evidence type="ECO:0000313" key="1">
    <source>
        <dbReference type="EMBL" id="MDA7426558.1"/>
    </source>
</evidence>
<dbReference type="Proteomes" id="UP001210720">
    <property type="component" value="Unassembled WGS sequence"/>
</dbReference>
<dbReference type="RefSeq" id="WP_271433916.1">
    <property type="nucleotide sequence ID" value="NZ_JAQIOY010000010.1"/>
</dbReference>
<reference evidence="1 2" key="1">
    <citation type="submission" date="2023-01" db="EMBL/GenBank/DDBJ databases">
        <title>Thalassococcus onchidii sp. nov., isolated from a marine invertebrate from the South China Sea.</title>
        <authorList>
            <person name="Xu S."/>
            <person name="Liu Z."/>
            <person name="Xu Y."/>
        </authorList>
    </citation>
    <scope>NUCLEOTIDE SEQUENCE [LARGE SCALE GENOMIC DNA]</scope>
    <source>
        <strain evidence="1 2">KCTC 32084</strain>
    </source>
</reference>
<keyword evidence="2" id="KW-1185">Reference proteome</keyword>